<comment type="similarity">
    <text evidence="1">Belongs to the P-Pant transferase superfamily. Gsp/Sfp/HetI/AcpT family.</text>
</comment>
<dbReference type="InterPro" id="IPR008278">
    <property type="entry name" value="4-PPantetheinyl_Trfase_dom"/>
</dbReference>
<organism evidence="4 5">
    <name type="scientific">Kordia aestuariivivens</name>
    <dbReference type="NCBI Taxonomy" id="2759037"/>
    <lineage>
        <taxon>Bacteria</taxon>
        <taxon>Pseudomonadati</taxon>
        <taxon>Bacteroidota</taxon>
        <taxon>Flavobacteriia</taxon>
        <taxon>Flavobacteriales</taxon>
        <taxon>Flavobacteriaceae</taxon>
        <taxon>Kordia</taxon>
    </lineage>
</organism>
<evidence type="ECO:0000256" key="2">
    <source>
        <dbReference type="ARBA" id="ARBA00022679"/>
    </source>
</evidence>
<evidence type="ECO:0000313" key="4">
    <source>
        <dbReference type="EMBL" id="MBC8757075.1"/>
    </source>
</evidence>
<dbReference type="GO" id="GO:0016740">
    <property type="term" value="F:transferase activity"/>
    <property type="evidence" value="ECO:0007669"/>
    <property type="project" value="UniProtKB-KW"/>
</dbReference>
<evidence type="ECO:0000256" key="1">
    <source>
        <dbReference type="ARBA" id="ARBA00010990"/>
    </source>
</evidence>
<gene>
    <name evidence="4" type="ORF">H2O64_20550</name>
</gene>
<dbReference type="EMBL" id="JACGWS010000016">
    <property type="protein sequence ID" value="MBC8757075.1"/>
    <property type="molecule type" value="Genomic_DNA"/>
</dbReference>
<proteinExistence type="inferred from homology"/>
<evidence type="ECO:0000313" key="5">
    <source>
        <dbReference type="Proteomes" id="UP000619238"/>
    </source>
</evidence>
<feature type="domain" description="4'-phosphopantetheinyl transferase" evidence="3">
    <location>
        <begin position="102"/>
        <end position="180"/>
    </location>
</feature>
<protein>
    <submittedName>
        <fullName evidence="4">4'-phosphopantetheinyl transferase superfamily protein</fullName>
    </submittedName>
</protein>
<comment type="caution">
    <text evidence="4">The sequence shown here is derived from an EMBL/GenBank/DDBJ whole genome shotgun (WGS) entry which is preliminary data.</text>
</comment>
<reference evidence="4 5" key="1">
    <citation type="submission" date="2020-07" db="EMBL/GenBank/DDBJ databases">
        <title>Description of Kordia aestuariivivens sp. nov., isolated from a tidal flat.</title>
        <authorList>
            <person name="Park S."/>
            <person name="Yoon J.-H."/>
        </authorList>
    </citation>
    <scope>NUCLEOTIDE SEQUENCE [LARGE SCALE GENOMIC DNA]</scope>
    <source>
        <strain evidence="4 5">YSTF-M3</strain>
    </source>
</reference>
<sequence length="213" mass="24536">MRVYYANINQPLNTFDFQRYLDQMPLVIQQKICRYKNWEDAHTSLVGKLLLIQALQDIGFPKIDLSVLTYNQYGRPSIPGKIDFNISHSKTLVMCVVTTNGSIGIDVEALKPIDKTDFYNCWTPTETKAIYTDLEEYNTFYTYWTKKEAVVKAIGNGLNIPLQDIEITDNQATVLNYGNWHLKEIPLSEQYIAHIATKEPYNSPVVLIQKQFS</sequence>
<dbReference type="InterPro" id="IPR050559">
    <property type="entry name" value="P-Pant_transferase_sf"/>
</dbReference>
<dbReference type="SUPFAM" id="SSF56214">
    <property type="entry name" value="4'-phosphopantetheinyl transferase"/>
    <property type="match status" value="2"/>
</dbReference>
<evidence type="ECO:0000259" key="3">
    <source>
        <dbReference type="Pfam" id="PF01648"/>
    </source>
</evidence>
<dbReference type="RefSeq" id="WP_187564120.1">
    <property type="nucleotide sequence ID" value="NZ_JACGWS010000016.1"/>
</dbReference>
<accession>A0ABR7QET4</accession>
<name>A0ABR7QET4_9FLAO</name>
<dbReference type="Gene3D" id="3.90.470.20">
    <property type="entry name" value="4'-phosphopantetheinyl transferase domain"/>
    <property type="match status" value="2"/>
</dbReference>
<dbReference type="InterPro" id="IPR037143">
    <property type="entry name" value="4-PPantetheinyl_Trfase_dom_sf"/>
</dbReference>
<dbReference type="PANTHER" id="PTHR12215:SF10">
    <property type="entry name" value="L-AMINOADIPATE-SEMIALDEHYDE DEHYDROGENASE-PHOSPHOPANTETHEINYL TRANSFERASE"/>
    <property type="match status" value="1"/>
</dbReference>
<keyword evidence="5" id="KW-1185">Reference proteome</keyword>
<dbReference type="Pfam" id="PF01648">
    <property type="entry name" value="ACPS"/>
    <property type="match status" value="1"/>
</dbReference>
<keyword evidence="2 4" id="KW-0808">Transferase</keyword>
<dbReference type="PANTHER" id="PTHR12215">
    <property type="entry name" value="PHOSPHOPANTETHEINE TRANSFERASE"/>
    <property type="match status" value="1"/>
</dbReference>
<dbReference type="Proteomes" id="UP000619238">
    <property type="component" value="Unassembled WGS sequence"/>
</dbReference>